<keyword evidence="1" id="KW-0808">Transferase</keyword>
<dbReference type="PANTHER" id="PTHR36837">
    <property type="entry name" value="POLY(3-HYDROXYALKANOATE) POLYMERASE SUBUNIT PHAC"/>
    <property type="match status" value="1"/>
</dbReference>
<dbReference type="InterPro" id="IPR010941">
    <property type="entry name" value="PhaC_N"/>
</dbReference>
<dbReference type="GO" id="GO:0016746">
    <property type="term" value="F:acyltransferase activity"/>
    <property type="evidence" value="ECO:0007669"/>
    <property type="project" value="UniProtKB-KW"/>
</dbReference>
<dbReference type="EMBL" id="QWGR01000327">
    <property type="protein sequence ID" value="RIJ42298.1"/>
    <property type="molecule type" value="Genomic_DNA"/>
</dbReference>
<name>A0A399SGG7_9BACT</name>
<feature type="non-terminal residue" evidence="4">
    <location>
        <position position="169"/>
    </location>
</feature>
<dbReference type="Pfam" id="PF07167">
    <property type="entry name" value="PhaC_N"/>
    <property type="match status" value="1"/>
</dbReference>
<evidence type="ECO:0000313" key="5">
    <source>
        <dbReference type="Proteomes" id="UP000265926"/>
    </source>
</evidence>
<comment type="caution">
    <text evidence="4">The sequence shown here is derived from an EMBL/GenBank/DDBJ whole genome shotgun (WGS) entry which is preliminary data.</text>
</comment>
<evidence type="ECO:0000313" key="4">
    <source>
        <dbReference type="EMBL" id="RIJ42298.1"/>
    </source>
</evidence>
<feature type="non-terminal residue" evidence="4">
    <location>
        <position position="1"/>
    </location>
</feature>
<dbReference type="SUPFAM" id="SSF53474">
    <property type="entry name" value="alpha/beta-Hydrolases"/>
    <property type="match status" value="1"/>
</dbReference>
<gene>
    <name evidence="4" type="ORF">D1614_25345</name>
</gene>
<dbReference type="AlphaFoldDB" id="A0A399SGG7"/>
<organism evidence="4 5">
    <name type="scientific">Maribellus luteus</name>
    <dbReference type="NCBI Taxonomy" id="2305463"/>
    <lineage>
        <taxon>Bacteria</taxon>
        <taxon>Pseudomonadati</taxon>
        <taxon>Bacteroidota</taxon>
        <taxon>Bacteroidia</taxon>
        <taxon>Marinilabiliales</taxon>
        <taxon>Prolixibacteraceae</taxon>
        <taxon>Maribellus</taxon>
    </lineage>
</organism>
<dbReference type="Proteomes" id="UP000265926">
    <property type="component" value="Unassembled WGS sequence"/>
</dbReference>
<keyword evidence="2" id="KW-0012">Acyltransferase</keyword>
<dbReference type="PANTHER" id="PTHR36837:SF5">
    <property type="entry name" value="POLY-3-HYDROXYBUTYRATE SYNTHASE"/>
    <property type="match status" value="1"/>
</dbReference>
<sequence length="169" mass="18546">QWLDIASPGNQLMTNPVVLQRTAEQHGANLVRGALHALADFERYLSNAPPPGANDFVPGRDVAVTPGKVVLRNRLIELIQYAPATPAVYAQPILIVPAWIMKYYILDLSPANSLIRYLVEHGHTVFCISWKNPGEADRDLAMNDYLELGIMAALDVVNATVPGQRVHAT</sequence>
<dbReference type="InterPro" id="IPR051321">
    <property type="entry name" value="PHA/PHB_synthase"/>
</dbReference>
<feature type="domain" description="Poly-beta-hydroxybutyrate polymerase N-terminal" evidence="3">
    <location>
        <begin position="1"/>
        <end position="118"/>
    </location>
</feature>
<dbReference type="InterPro" id="IPR029058">
    <property type="entry name" value="AB_hydrolase_fold"/>
</dbReference>
<evidence type="ECO:0000256" key="2">
    <source>
        <dbReference type="ARBA" id="ARBA00023315"/>
    </source>
</evidence>
<keyword evidence="5" id="KW-1185">Reference proteome</keyword>
<evidence type="ECO:0000259" key="3">
    <source>
        <dbReference type="Pfam" id="PF07167"/>
    </source>
</evidence>
<dbReference type="GO" id="GO:0042619">
    <property type="term" value="P:poly-hydroxybutyrate biosynthetic process"/>
    <property type="evidence" value="ECO:0007669"/>
    <property type="project" value="InterPro"/>
</dbReference>
<protein>
    <submittedName>
        <fullName evidence="4">Poly-beta-hydroxybutyrate polymerase</fullName>
    </submittedName>
</protein>
<evidence type="ECO:0000256" key="1">
    <source>
        <dbReference type="ARBA" id="ARBA00022679"/>
    </source>
</evidence>
<reference evidence="4 5" key="1">
    <citation type="submission" date="2018-08" db="EMBL/GenBank/DDBJ databases">
        <title>Pallidiluteibacterium maritimus gen. nov., sp. nov., isolated from coastal sediment.</title>
        <authorList>
            <person name="Zhou L.Y."/>
        </authorList>
    </citation>
    <scope>NUCLEOTIDE SEQUENCE [LARGE SCALE GENOMIC DNA]</scope>
    <source>
        <strain evidence="4 5">XSD2</strain>
    </source>
</reference>
<accession>A0A399SGG7</accession>
<proteinExistence type="predicted"/>